<feature type="region of interest" description="Disordered" evidence="1">
    <location>
        <begin position="34"/>
        <end position="122"/>
    </location>
</feature>
<dbReference type="AlphaFoldDB" id="A0A7D5GKY4"/>
<dbReference type="EMBL" id="CP058532">
    <property type="protein sequence ID" value="QLG30171.1"/>
    <property type="molecule type" value="Genomic_DNA"/>
</dbReference>
<accession>A0A7D5GKY4</accession>
<dbReference type="Proteomes" id="UP000509750">
    <property type="component" value="Plasmid unnamed3"/>
</dbReference>
<feature type="compositionally biased region" description="Basic and acidic residues" evidence="1">
    <location>
        <begin position="95"/>
        <end position="106"/>
    </location>
</feature>
<keyword evidence="2" id="KW-0614">Plasmid</keyword>
<feature type="compositionally biased region" description="Basic and acidic residues" evidence="1">
    <location>
        <begin position="55"/>
        <end position="64"/>
    </location>
</feature>
<evidence type="ECO:0000313" key="2">
    <source>
        <dbReference type="EMBL" id="QLG30171.1"/>
    </source>
</evidence>
<reference evidence="2 3" key="1">
    <citation type="submission" date="2020-07" db="EMBL/GenBank/DDBJ databases">
        <title>Gai3-2, isolated from salt lake.</title>
        <authorList>
            <person name="Cui H."/>
            <person name="Shi X."/>
        </authorList>
    </citation>
    <scope>NUCLEOTIDE SEQUENCE [LARGE SCALE GENOMIC DNA]</scope>
    <source>
        <strain evidence="2 3">Gai3-2</strain>
        <plasmid evidence="2 3">unnamed3</plasmid>
    </source>
</reference>
<dbReference type="GeneID" id="56031472"/>
<geneLocation type="plasmid" evidence="2 3">
    <name>unnamed3</name>
</geneLocation>
<protein>
    <submittedName>
        <fullName evidence="2">Uncharacterized protein</fullName>
    </submittedName>
</protein>
<gene>
    <name evidence="2" type="ORF">HUG10_21525</name>
</gene>
<sequence length="168" mass="18336">MDEVVERLDDRTADELTTLREYEEQHKGRVTLLEVIDEQLEPADPDGDADDADSDGGRTTDRAEATPPARSVSEPVDEDDTGVAESSTGAEPADDERRDDGRRAETEPEPAMTTNGPDFGDEVTVRYHGAGRGYVGGEWFDGGREERTITYSSRVESAIDDGTLVLTD</sequence>
<evidence type="ECO:0000313" key="3">
    <source>
        <dbReference type="Proteomes" id="UP000509750"/>
    </source>
</evidence>
<keyword evidence="3" id="KW-1185">Reference proteome</keyword>
<name>A0A7D5GKY4_9EURY</name>
<dbReference type="RefSeq" id="WP_179171745.1">
    <property type="nucleotide sequence ID" value="NZ_CP058532.1"/>
</dbReference>
<dbReference type="KEGG" id="halg:HUG10_21525"/>
<feature type="compositionally biased region" description="Acidic residues" evidence="1">
    <location>
        <begin position="35"/>
        <end position="54"/>
    </location>
</feature>
<proteinExistence type="predicted"/>
<organism evidence="2 3">
    <name type="scientific">Halorarum halophilum</name>
    <dbReference type="NCBI Taxonomy" id="2743090"/>
    <lineage>
        <taxon>Archaea</taxon>
        <taxon>Methanobacteriati</taxon>
        <taxon>Methanobacteriota</taxon>
        <taxon>Stenosarchaea group</taxon>
        <taxon>Halobacteria</taxon>
        <taxon>Halobacteriales</taxon>
        <taxon>Haloferacaceae</taxon>
        <taxon>Halorarum</taxon>
    </lineage>
</organism>
<evidence type="ECO:0000256" key="1">
    <source>
        <dbReference type="SAM" id="MobiDB-lite"/>
    </source>
</evidence>